<evidence type="ECO:0000256" key="2">
    <source>
        <dbReference type="SAM" id="Phobius"/>
    </source>
</evidence>
<comment type="caution">
    <text evidence="3">The sequence shown here is derived from an EMBL/GenBank/DDBJ whole genome shotgun (WGS) entry which is preliminary data.</text>
</comment>
<gene>
    <name evidence="3" type="ORF">CSOL1703_00008770</name>
</gene>
<dbReference type="Proteomes" id="UP000775872">
    <property type="component" value="Unassembled WGS sequence"/>
</dbReference>
<organism evidence="3 4">
    <name type="scientific">Clonostachys solani</name>
    <dbReference type="NCBI Taxonomy" id="160281"/>
    <lineage>
        <taxon>Eukaryota</taxon>
        <taxon>Fungi</taxon>
        <taxon>Dikarya</taxon>
        <taxon>Ascomycota</taxon>
        <taxon>Pezizomycotina</taxon>
        <taxon>Sordariomycetes</taxon>
        <taxon>Hypocreomycetidae</taxon>
        <taxon>Hypocreales</taxon>
        <taxon>Bionectriaceae</taxon>
        <taxon>Clonostachys</taxon>
    </lineage>
</organism>
<proteinExistence type="predicted"/>
<evidence type="ECO:0000313" key="4">
    <source>
        <dbReference type="Proteomes" id="UP000775872"/>
    </source>
</evidence>
<keyword evidence="2" id="KW-0472">Membrane</keyword>
<evidence type="ECO:0000313" key="3">
    <source>
        <dbReference type="EMBL" id="CAH0058291.1"/>
    </source>
</evidence>
<reference evidence="4" key="1">
    <citation type="submission" date="2019-06" db="EMBL/GenBank/DDBJ databases">
        <authorList>
            <person name="Broberg M."/>
        </authorList>
    </citation>
    <scope>NUCLEOTIDE SEQUENCE [LARGE SCALE GENOMIC DNA]</scope>
</reference>
<evidence type="ECO:0000256" key="1">
    <source>
        <dbReference type="SAM" id="MobiDB-lite"/>
    </source>
</evidence>
<keyword evidence="2" id="KW-1133">Transmembrane helix</keyword>
<feature type="region of interest" description="Disordered" evidence="1">
    <location>
        <begin position="367"/>
        <end position="389"/>
    </location>
</feature>
<dbReference type="AlphaFoldDB" id="A0A9N9ZMS4"/>
<feature type="compositionally biased region" description="Polar residues" evidence="1">
    <location>
        <begin position="225"/>
        <end position="236"/>
    </location>
</feature>
<feature type="region of interest" description="Disordered" evidence="1">
    <location>
        <begin position="168"/>
        <end position="242"/>
    </location>
</feature>
<dbReference type="EMBL" id="CABFOC020000082">
    <property type="protein sequence ID" value="CAH0058291.1"/>
    <property type="molecule type" value="Genomic_DNA"/>
</dbReference>
<keyword evidence="4" id="KW-1185">Reference proteome</keyword>
<feature type="compositionally biased region" description="Polar residues" evidence="1">
    <location>
        <begin position="196"/>
        <end position="207"/>
    </location>
</feature>
<protein>
    <submittedName>
        <fullName evidence="3">Uncharacterized protein</fullName>
    </submittedName>
</protein>
<keyword evidence="2" id="KW-0812">Transmembrane</keyword>
<sequence length="389" mass="42346">MMPAGAAAPPIWLRDGITISSACTKSCDTAFEVAQNSTKTDLCGADSKFQNAYIPCSRCIEKRSPGAVPSDLLTYLAYCNIDVDLVTSSLRMGDGTTSTIVNVKYAPTVAATVTSSVDTDFDTADTSSDEPKSKAWIAGPVFGALAGLGIILGIVWFFWRRKHRIEEEDTGSEGAVPHKARSEAARSEAARSVRSGTSRRAISTKALSEQAKSDIMSDVDALSQHPPSTKHYSVKSSPPPSLHRRFSEIDSVNIHEMVGSPVLRSVAESVTESAMENEVSTIHTRYSEIDGRNINEMLGSPGVAYFKDIPPPLPPKDKFSIGRQHTEIDSNNIHEMAGSPVLQPVFEKPANEVPAIEMEHLQQLQQFESLDDDLDEMPVTKKNKSRDYT</sequence>
<feature type="compositionally biased region" description="Basic and acidic residues" evidence="1">
    <location>
        <begin position="180"/>
        <end position="191"/>
    </location>
</feature>
<accession>A0A9N9ZMS4</accession>
<feature type="transmembrane region" description="Helical" evidence="2">
    <location>
        <begin position="135"/>
        <end position="159"/>
    </location>
</feature>
<reference evidence="3 4" key="2">
    <citation type="submission" date="2021-10" db="EMBL/GenBank/DDBJ databases">
        <authorList>
            <person name="Piombo E."/>
        </authorList>
    </citation>
    <scope>NUCLEOTIDE SEQUENCE [LARGE SCALE GENOMIC DNA]</scope>
</reference>
<name>A0A9N9ZMS4_9HYPO</name>
<dbReference type="OrthoDB" id="5138780at2759"/>